<dbReference type="Gramene" id="PNT73156">
    <property type="protein sequence ID" value="PNT73156"/>
    <property type="gene ID" value="BRADI_2g54392v3"/>
</dbReference>
<dbReference type="EnsemblPlants" id="PNT73156">
    <property type="protein sequence ID" value="PNT73156"/>
    <property type="gene ID" value="BRADI_2g54392v3"/>
</dbReference>
<dbReference type="EMBL" id="CM000881">
    <property type="protein sequence ID" value="PNT73156.1"/>
    <property type="molecule type" value="Genomic_DNA"/>
</dbReference>
<evidence type="ECO:0000313" key="3">
    <source>
        <dbReference type="Proteomes" id="UP000008810"/>
    </source>
</evidence>
<evidence type="ECO:0000313" key="1">
    <source>
        <dbReference type="EMBL" id="PNT73156.1"/>
    </source>
</evidence>
<reference evidence="1" key="2">
    <citation type="submission" date="2017-06" db="EMBL/GenBank/DDBJ databases">
        <title>WGS assembly of Brachypodium distachyon.</title>
        <authorList>
            <consortium name="The International Brachypodium Initiative"/>
            <person name="Lucas S."/>
            <person name="Harmon-Smith M."/>
            <person name="Lail K."/>
            <person name="Tice H."/>
            <person name="Grimwood J."/>
            <person name="Bruce D."/>
            <person name="Barry K."/>
            <person name="Shu S."/>
            <person name="Lindquist E."/>
            <person name="Wang M."/>
            <person name="Pitluck S."/>
            <person name="Vogel J.P."/>
            <person name="Garvin D.F."/>
            <person name="Mockler T.C."/>
            <person name="Schmutz J."/>
            <person name="Rokhsar D."/>
            <person name="Bevan M.W."/>
        </authorList>
    </citation>
    <scope>NUCLEOTIDE SEQUENCE</scope>
    <source>
        <strain evidence="1">Bd21</strain>
    </source>
</reference>
<name>A0A2K2DFT6_BRADI</name>
<gene>
    <name evidence="1" type="ORF">BRADI_2g54392v3</name>
</gene>
<reference evidence="2" key="3">
    <citation type="submission" date="2018-08" db="UniProtKB">
        <authorList>
            <consortium name="EnsemblPlants"/>
        </authorList>
    </citation>
    <scope>IDENTIFICATION</scope>
    <source>
        <strain evidence="2">cv. Bd21</strain>
    </source>
</reference>
<protein>
    <submittedName>
        <fullName evidence="1 2">Uncharacterized protein</fullName>
    </submittedName>
</protein>
<dbReference type="STRING" id="15368.A0A2K2DFT6"/>
<reference evidence="1 2" key="1">
    <citation type="journal article" date="2010" name="Nature">
        <title>Genome sequencing and analysis of the model grass Brachypodium distachyon.</title>
        <authorList>
            <consortium name="International Brachypodium Initiative"/>
        </authorList>
    </citation>
    <scope>NUCLEOTIDE SEQUENCE [LARGE SCALE GENOMIC DNA]</scope>
    <source>
        <strain evidence="1 2">Bd21</strain>
    </source>
</reference>
<dbReference type="Proteomes" id="UP000008810">
    <property type="component" value="Chromosome 2"/>
</dbReference>
<sequence>MEYWTGDILSDIPNQDNITQFRTKLGFILVDSELNDDNVRNQDDFELDERNIDLDDFRISKPYPISLTLRQIRNILFTDYVDPDCFNVAVRVLASHPSNLCRDQLVYLMDLKFRTMSKFARDAGCREMLDVEQLAQLFRS</sequence>
<keyword evidence="3" id="KW-1185">Reference proteome</keyword>
<proteinExistence type="predicted"/>
<accession>A0A2K2DFT6</accession>
<dbReference type="AlphaFoldDB" id="A0A2K2DFT6"/>
<evidence type="ECO:0000313" key="2">
    <source>
        <dbReference type="EnsemblPlants" id="PNT73156"/>
    </source>
</evidence>
<dbReference type="InParanoid" id="A0A2K2DFT6"/>
<organism evidence="1">
    <name type="scientific">Brachypodium distachyon</name>
    <name type="common">Purple false brome</name>
    <name type="synonym">Trachynia distachya</name>
    <dbReference type="NCBI Taxonomy" id="15368"/>
    <lineage>
        <taxon>Eukaryota</taxon>
        <taxon>Viridiplantae</taxon>
        <taxon>Streptophyta</taxon>
        <taxon>Embryophyta</taxon>
        <taxon>Tracheophyta</taxon>
        <taxon>Spermatophyta</taxon>
        <taxon>Magnoliopsida</taxon>
        <taxon>Liliopsida</taxon>
        <taxon>Poales</taxon>
        <taxon>Poaceae</taxon>
        <taxon>BOP clade</taxon>
        <taxon>Pooideae</taxon>
        <taxon>Stipodae</taxon>
        <taxon>Brachypodieae</taxon>
        <taxon>Brachypodium</taxon>
    </lineage>
</organism>
<dbReference type="OrthoDB" id="696656at2759"/>